<sequence>MDTSYGIPICAFILHRLDSIQTSGLPLTGIGEYTQTNNVLVVEEFGIVHIIKKLERELTEEIATEVLEEGETSGEVYQEIWNHENFGEKALNDESTNLEVQTLKGKSKTSKVKQVEECHPTRSSKSSRLRDETTSFERENKSVSASKSLDHTTLKMRLTSILMSQHMSRIYNQDKKGHALVYGFWLGDIFEHLFLPIKSTLEMRFISSMIKGKLVAIYGMGFHPFHQETSQSSWEEGYGNQGQNFKHAGNLGNQEREESIYSNIGITLEKVLERVTSTDLGVWELKGYLLALTQTVESYNISIRNLEERMNQLVSQIESGVNVYARGPLVEMIATNPEDDKCCGDRILRNSKPPHVRMESVDGEDID</sequence>
<feature type="region of interest" description="Disordered" evidence="2">
    <location>
        <begin position="102"/>
        <end position="144"/>
    </location>
</feature>
<feature type="coiled-coil region" evidence="1">
    <location>
        <begin position="289"/>
        <end position="323"/>
    </location>
</feature>
<keyword evidence="1" id="KW-0175">Coiled coil</keyword>
<evidence type="ECO:0000313" key="3">
    <source>
        <dbReference type="EMBL" id="MCD7465113.1"/>
    </source>
</evidence>
<gene>
    <name evidence="3" type="ORF">HAX54_000586</name>
</gene>
<feature type="compositionally biased region" description="Basic and acidic residues" evidence="2">
    <location>
        <begin position="128"/>
        <end position="141"/>
    </location>
</feature>
<proteinExistence type="predicted"/>
<accession>A0ABS8T1W7</accession>
<protein>
    <submittedName>
        <fullName evidence="3">Uncharacterized protein</fullName>
    </submittedName>
</protein>
<keyword evidence="4" id="KW-1185">Reference proteome</keyword>
<evidence type="ECO:0000313" key="4">
    <source>
        <dbReference type="Proteomes" id="UP000823775"/>
    </source>
</evidence>
<dbReference type="EMBL" id="JACEIK010001018">
    <property type="protein sequence ID" value="MCD7465113.1"/>
    <property type="molecule type" value="Genomic_DNA"/>
</dbReference>
<organism evidence="3 4">
    <name type="scientific">Datura stramonium</name>
    <name type="common">Jimsonweed</name>
    <name type="synonym">Common thornapple</name>
    <dbReference type="NCBI Taxonomy" id="4076"/>
    <lineage>
        <taxon>Eukaryota</taxon>
        <taxon>Viridiplantae</taxon>
        <taxon>Streptophyta</taxon>
        <taxon>Embryophyta</taxon>
        <taxon>Tracheophyta</taxon>
        <taxon>Spermatophyta</taxon>
        <taxon>Magnoliopsida</taxon>
        <taxon>eudicotyledons</taxon>
        <taxon>Gunneridae</taxon>
        <taxon>Pentapetalae</taxon>
        <taxon>asterids</taxon>
        <taxon>lamiids</taxon>
        <taxon>Solanales</taxon>
        <taxon>Solanaceae</taxon>
        <taxon>Solanoideae</taxon>
        <taxon>Datureae</taxon>
        <taxon>Datura</taxon>
    </lineage>
</organism>
<dbReference type="Proteomes" id="UP000823775">
    <property type="component" value="Unassembled WGS sequence"/>
</dbReference>
<evidence type="ECO:0000256" key="2">
    <source>
        <dbReference type="SAM" id="MobiDB-lite"/>
    </source>
</evidence>
<evidence type="ECO:0000256" key="1">
    <source>
        <dbReference type="SAM" id="Coils"/>
    </source>
</evidence>
<name>A0ABS8T1W7_DATST</name>
<reference evidence="3 4" key="1">
    <citation type="journal article" date="2021" name="BMC Genomics">
        <title>Datura genome reveals duplications of psychoactive alkaloid biosynthetic genes and high mutation rate following tissue culture.</title>
        <authorList>
            <person name="Rajewski A."/>
            <person name="Carter-House D."/>
            <person name="Stajich J."/>
            <person name="Litt A."/>
        </authorList>
    </citation>
    <scope>NUCLEOTIDE SEQUENCE [LARGE SCALE GENOMIC DNA]</scope>
    <source>
        <strain evidence="3">AR-01</strain>
    </source>
</reference>
<comment type="caution">
    <text evidence="3">The sequence shown here is derived from an EMBL/GenBank/DDBJ whole genome shotgun (WGS) entry which is preliminary data.</text>
</comment>